<organism evidence="2 3">
    <name type="scientific">Sphingomonas adhaesiva</name>
    <dbReference type="NCBI Taxonomy" id="28212"/>
    <lineage>
        <taxon>Bacteria</taxon>
        <taxon>Pseudomonadati</taxon>
        <taxon>Pseudomonadota</taxon>
        <taxon>Alphaproteobacteria</taxon>
        <taxon>Sphingomonadales</taxon>
        <taxon>Sphingomonadaceae</taxon>
        <taxon>Sphingomonas</taxon>
    </lineage>
</organism>
<comment type="caution">
    <text evidence="2">The sequence shown here is derived from an EMBL/GenBank/DDBJ whole genome shotgun (WGS) entry which is preliminary data.</text>
</comment>
<accession>A0A2A4I9M9</accession>
<dbReference type="AlphaFoldDB" id="A0A2A4I9M9"/>
<evidence type="ECO:0000313" key="3">
    <source>
        <dbReference type="Proteomes" id="UP000218323"/>
    </source>
</evidence>
<name>A0A2A4I9M9_9SPHN</name>
<sequence length="77" mass="8501">MAIGDDFAMQRGGDQAAQHRRAMGCDHRYVGGQRLHGHRRKAFVARCHQQAGGARQSLRHVADEAGHRDVRGDAQSL</sequence>
<protein>
    <submittedName>
        <fullName evidence="2">Uncharacterized protein</fullName>
    </submittedName>
</protein>
<gene>
    <name evidence="2" type="ORF">COA07_04720</name>
</gene>
<proteinExistence type="predicted"/>
<evidence type="ECO:0000313" key="2">
    <source>
        <dbReference type="EMBL" id="PCG14886.1"/>
    </source>
</evidence>
<feature type="region of interest" description="Disordered" evidence="1">
    <location>
        <begin position="1"/>
        <end position="20"/>
    </location>
</feature>
<dbReference type="EMBL" id="NWVC01000002">
    <property type="protein sequence ID" value="PCG14886.1"/>
    <property type="molecule type" value="Genomic_DNA"/>
</dbReference>
<reference evidence="2 3" key="1">
    <citation type="submission" date="2017-09" db="EMBL/GenBank/DDBJ databases">
        <title>Sphingomonas adhaesiva DSM 7418, whole genome shotgun sequence.</title>
        <authorList>
            <person name="Feng G."/>
            <person name="Zhu H."/>
        </authorList>
    </citation>
    <scope>NUCLEOTIDE SEQUENCE [LARGE SCALE GENOMIC DNA]</scope>
    <source>
        <strain evidence="2 3">DSM 7418</strain>
    </source>
</reference>
<dbReference type="Proteomes" id="UP000218323">
    <property type="component" value="Unassembled WGS sequence"/>
</dbReference>
<evidence type="ECO:0000256" key="1">
    <source>
        <dbReference type="SAM" id="MobiDB-lite"/>
    </source>
</evidence>
<keyword evidence="3" id="KW-1185">Reference proteome</keyword>